<sequence>MAIGVFCGVVPFIFRRRPSEFKEEDTRKTRRLHTRVIKKLPSILVSRKYKAAKGSKVRNSCGVKTPKAATWHNSSVAKTTKSPTFHNSCGVASNFRIMTDIRNKILSLRDLLDLSPCDGSESANELLISTLRDLHQLYPSINPNFSLAKIDGTAIHEKVRCFCDILKSIGEMWTGNDEWMVKCKENSHSKLNDFEYVSALLEDIIKLASERMIQMTDDDEEDDEDEHEDNYEDIEDDQTRDRSPSPDAFEEDIEDDQTTERSPSPDAFERDFSESYSSNNTSLSSSPTSILPEIITNASKKNAKASIAAPLRLSLKVQAVGKKNPIEVKHLSFHMFPNVNQDSNIEAKQDFEYSQDCEIVDLPEILLTNLENLSENSGIYWTGASNGQPVQARVTFDVLLPPSSISKLQSNVTEQAAVPPSPYILSPKIIESQGPTTAAPDSTLSPESEESTPSSPAAQPTTLGNSVTPPPPPPPPPITSKNRAVPPPPLPPPRKSEIVHSSPPPLSPHKGLRGMVSSHPLPPRASNGATPAPAPPSPKPIGKVAAPPPPPMPMGKRATPPPSPPPPMAMKKGGAPPPPPPVFAGAKNPRLKKAATKLKRSSQMGNLYRSLKGKVEGSSLDGKSKGGKGKFSAASKGGKPGMADALAEMTRRSAYFQQIEEDVKNHAKTIMEMKKAIASFHTSDMSELIRFHNYVELHLEKLTDESQVLARFEDFPFKKLEALRTAATLYSKLNSIVCTLQSWQPASPVSQHLARAERYFNKIKGDVDSLERTKDEESKKLKTHKIHFDFSILVRIKELMVDVSSNCMELAIKEKREAMSREKDGAAQTNEGREKESAQLLWKAFQFAFRVYTFAGGHDERAEKLTKELAEEIETGLHR</sequence>
<feature type="compositionally biased region" description="Pro residues" evidence="2">
    <location>
        <begin position="546"/>
        <end position="568"/>
    </location>
</feature>
<feature type="compositionally biased region" description="Low complexity" evidence="2">
    <location>
        <begin position="442"/>
        <end position="463"/>
    </location>
</feature>
<dbReference type="STRING" id="4097.A0A1S3XZY2"/>
<dbReference type="PRINTS" id="PR01217">
    <property type="entry name" value="PRICHEXTENSN"/>
</dbReference>
<feature type="region of interest" description="Disordered" evidence="2">
    <location>
        <begin position="425"/>
        <end position="587"/>
    </location>
</feature>
<feature type="region of interest" description="Disordered" evidence="2">
    <location>
        <begin position="615"/>
        <end position="640"/>
    </location>
</feature>
<feature type="compositionally biased region" description="Low complexity" evidence="2">
    <location>
        <begin position="274"/>
        <end position="288"/>
    </location>
</feature>
<accession>A0A1S3XZY2</accession>
<feature type="compositionally biased region" description="Acidic residues" evidence="2">
    <location>
        <begin position="216"/>
        <end position="236"/>
    </location>
</feature>
<dbReference type="PANTHER" id="PTHR31342:SF36">
    <property type="entry name" value="PHOSPHOINOSITIDE-BINDING CLATHRIN ADAPTOR, N-TERMINAL"/>
    <property type="match status" value="1"/>
</dbReference>
<dbReference type="GeneID" id="107770613"/>
<dbReference type="PANTHER" id="PTHR31342">
    <property type="entry name" value="PROTEIN CHUP1, CHLOROPLASTIC"/>
    <property type="match status" value="1"/>
</dbReference>
<keyword evidence="3" id="KW-1185">Reference proteome</keyword>
<reference evidence="4" key="2">
    <citation type="submission" date="2025-08" db="UniProtKB">
        <authorList>
            <consortium name="RefSeq"/>
        </authorList>
    </citation>
    <scope>IDENTIFICATION</scope>
    <source>
        <tissue evidence="4">Leaf</tissue>
    </source>
</reference>
<feature type="compositionally biased region" description="Pro residues" evidence="2">
    <location>
        <begin position="468"/>
        <end position="478"/>
    </location>
</feature>
<dbReference type="PaxDb" id="4097-A0A1S3XZY2"/>
<dbReference type="RefSeq" id="XP_016445424.1">
    <property type="nucleotide sequence ID" value="XM_016589938.2"/>
</dbReference>
<name>A0A1S3XZY2_TOBAC</name>
<dbReference type="InterPro" id="IPR040265">
    <property type="entry name" value="CHUP1/IPGA1-like"/>
</dbReference>
<proteinExistence type="predicted"/>
<keyword evidence="1" id="KW-0175">Coiled coil</keyword>
<dbReference type="AlphaFoldDB" id="A0A1S3XZY2"/>
<dbReference type="Proteomes" id="UP000790787">
    <property type="component" value="Chromosome 21"/>
</dbReference>
<dbReference type="OrthoDB" id="2020598at2759"/>
<evidence type="ECO:0000313" key="3">
    <source>
        <dbReference type="Proteomes" id="UP000790787"/>
    </source>
</evidence>
<dbReference type="OMA" id="FRIMTGI"/>
<dbReference type="RefSeq" id="XP_016445424.1">
    <property type="nucleotide sequence ID" value="XM_016589938.1"/>
</dbReference>
<dbReference type="KEGG" id="nta:107770613"/>
<feature type="compositionally biased region" description="Acidic residues" evidence="2">
    <location>
        <begin position="248"/>
        <end position="257"/>
    </location>
</feature>
<gene>
    <name evidence="4" type="primary">LOC107770613</name>
</gene>
<organism evidence="3 4">
    <name type="scientific">Nicotiana tabacum</name>
    <name type="common">Common tobacco</name>
    <dbReference type="NCBI Taxonomy" id="4097"/>
    <lineage>
        <taxon>Eukaryota</taxon>
        <taxon>Viridiplantae</taxon>
        <taxon>Streptophyta</taxon>
        <taxon>Embryophyta</taxon>
        <taxon>Tracheophyta</taxon>
        <taxon>Spermatophyta</taxon>
        <taxon>Magnoliopsida</taxon>
        <taxon>eudicotyledons</taxon>
        <taxon>Gunneridae</taxon>
        <taxon>Pentapetalae</taxon>
        <taxon>asterids</taxon>
        <taxon>lamiids</taxon>
        <taxon>Solanales</taxon>
        <taxon>Solanaceae</taxon>
        <taxon>Nicotianoideae</taxon>
        <taxon>Nicotianeae</taxon>
        <taxon>Nicotiana</taxon>
    </lineage>
</organism>
<evidence type="ECO:0000313" key="4">
    <source>
        <dbReference type="RefSeq" id="XP_016445424.1"/>
    </source>
</evidence>
<reference evidence="3" key="1">
    <citation type="journal article" date="2014" name="Nat. Commun.">
        <title>The tobacco genome sequence and its comparison with those of tomato and potato.</title>
        <authorList>
            <person name="Sierro N."/>
            <person name="Battey J.N."/>
            <person name="Ouadi S."/>
            <person name="Bakaher N."/>
            <person name="Bovet L."/>
            <person name="Willig A."/>
            <person name="Goepfert S."/>
            <person name="Peitsch M.C."/>
            <person name="Ivanov N.V."/>
        </authorList>
    </citation>
    <scope>NUCLEOTIDE SEQUENCE [LARGE SCALE GENOMIC DNA]</scope>
</reference>
<protein>
    <submittedName>
        <fullName evidence="4">Uncharacterized protein LOC107770613</fullName>
    </submittedName>
</protein>
<evidence type="ECO:0000256" key="1">
    <source>
        <dbReference type="ARBA" id="ARBA00023054"/>
    </source>
</evidence>
<feature type="region of interest" description="Disordered" evidence="2">
    <location>
        <begin position="216"/>
        <end position="288"/>
    </location>
</feature>
<evidence type="ECO:0000256" key="2">
    <source>
        <dbReference type="SAM" id="MobiDB-lite"/>
    </source>
</evidence>